<proteinExistence type="predicted"/>
<name>A0A1A6ABP0_9TREE</name>
<feature type="compositionally biased region" description="Basic and acidic residues" evidence="1">
    <location>
        <begin position="1"/>
        <end position="28"/>
    </location>
</feature>
<reference evidence="3" key="3">
    <citation type="submission" date="2024-02" db="EMBL/GenBank/DDBJ databases">
        <title>Comparative genomics of Cryptococcus and Kwoniella reveals pathogenesis evolution and contrasting modes of karyotype evolution via chromosome fusion or intercentromeric recombination.</title>
        <authorList>
            <person name="Coelho M.A."/>
            <person name="David-Palma M."/>
            <person name="Shea T."/>
            <person name="Bowers K."/>
            <person name="McGinley-Smith S."/>
            <person name="Mohammad A.W."/>
            <person name="Gnirke A."/>
            <person name="Yurkov A.M."/>
            <person name="Nowrousian M."/>
            <person name="Sun S."/>
            <person name="Cuomo C.A."/>
            <person name="Heitman J."/>
        </authorList>
    </citation>
    <scope>NUCLEOTIDE SEQUENCE</scope>
    <source>
        <strain evidence="3">CBS 10117</strain>
    </source>
</reference>
<organism evidence="2">
    <name type="scientific">Kwoniella dejecticola CBS 10117</name>
    <dbReference type="NCBI Taxonomy" id="1296121"/>
    <lineage>
        <taxon>Eukaryota</taxon>
        <taxon>Fungi</taxon>
        <taxon>Dikarya</taxon>
        <taxon>Basidiomycota</taxon>
        <taxon>Agaricomycotina</taxon>
        <taxon>Tremellomycetes</taxon>
        <taxon>Tremellales</taxon>
        <taxon>Cryptococcaceae</taxon>
        <taxon>Kwoniella</taxon>
    </lineage>
</organism>
<feature type="region of interest" description="Disordered" evidence="1">
    <location>
        <begin position="1"/>
        <end position="39"/>
    </location>
</feature>
<sequence length="163" mass="18034">MPPQDTFDRGKHPRKDDSAEKTDPKGQEESSVSADELIDRDIGERSSHALCKDWQLKINEVATKKATERAQGEDTPHFAMIAALFRGERVPYGQLIPALETLAQIRGALVREGQEIDALQVPSHLPEEAEMEVLEAELERCIRHWEEFGNGASSSDAGKTGGK</sequence>
<dbReference type="RefSeq" id="XP_018265324.1">
    <property type="nucleotide sequence ID" value="XM_018405043.1"/>
</dbReference>
<keyword evidence="4" id="KW-1185">Reference proteome</keyword>
<dbReference type="GeneID" id="28965386"/>
<evidence type="ECO:0000313" key="4">
    <source>
        <dbReference type="Proteomes" id="UP000078595"/>
    </source>
</evidence>
<accession>A0A1A6ABP0</accession>
<dbReference type="EMBL" id="CP144531">
    <property type="protein sequence ID" value="WWC59614.1"/>
    <property type="molecule type" value="Genomic_DNA"/>
</dbReference>
<dbReference type="KEGG" id="kdj:28965386"/>
<reference evidence="3" key="2">
    <citation type="submission" date="2013-07" db="EMBL/GenBank/DDBJ databases">
        <authorList>
            <consortium name="The Broad Institute Genome Sequencing Platform"/>
            <person name="Cuomo C."/>
            <person name="Litvintseva A."/>
            <person name="Chen Y."/>
            <person name="Heitman J."/>
            <person name="Sun S."/>
            <person name="Springer D."/>
            <person name="Dromer F."/>
            <person name="Young S.K."/>
            <person name="Zeng Q."/>
            <person name="Gargeya S."/>
            <person name="Fitzgerald M."/>
            <person name="Abouelleil A."/>
            <person name="Alvarado L."/>
            <person name="Berlin A.M."/>
            <person name="Chapman S.B."/>
            <person name="Dewar J."/>
            <person name="Goldberg J."/>
            <person name="Griggs A."/>
            <person name="Gujja S."/>
            <person name="Hansen M."/>
            <person name="Howarth C."/>
            <person name="Imamovic A."/>
            <person name="Larimer J."/>
            <person name="McCowan C."/>
            <person name="Murphy C."/>
            <person name="Pearson M."/>
            <person name="Priest M."/>
            <person name="Roberts A."/>
            <person name="Saif S."/>
            <person name="Shea T."/>
            <person name="Sykes S."/>
            <person name="Wortman J."/>
            <person name="Nusbaum C."/>
            <person name="Birren B."/>
        </authorList>
    </citation>
    <scope>NUCLEOTIDE SEQUENCE</scope>
    <source>
        <strain evidence="3">CBS 10117</strain>
    </source>
</reference>
<gene>
    <name evidence="2" type="ORF">I303_01687</name>
    <name evidence="3" type="ORF">I303_102173</name>
</gene>
<dbReference type="EMBL" id="KI894028">
    <property type="protein sequence ID" value="OBR87482.1"/>
    <property type="molecule type" value="Genomic_DNA"/>
</dbReference>
<evidence type="ECO:0000313" key="3">
    <source>
        <dbReference type="EMBL" id="WWC59614.1"/>
    </source>
</evidence>
<dbReference type="AlphaFoldDB" id="A0A1A6ABP0"/>
<evidence type="ECO:0000256" key="1">
    <source>
        <dbReference type="SAM" id="MobiDB-lite"/>
    </source>
</evidence>
<reference evidence="2" key="1">
    <citation type="submission" date="2013-07" db="EMBL/GenBank/DDBJ databases">
        <title>The Genome Sequence of Cryptococcus dejecticola CBS10117.</title>
        <authorList>
            <consortium name="The Broad Institute Genome Sequencing Platform"/>
            <person name="Cuomo C."/>
            <person name="Litvintseva A."/>
            <person name="Chen Y."/>
            <person name="Heitman J."/>
            <person name="Sun S."/>
            <person name="Springer D."/>
            <person name="Dromer F."/>
            <person name="Young S.K."/>
            <person name="Zeng Q."/>
            <person name="Gargeya S."/>
            <person name="Fitzgerald M."/>
            <person name="Abouelleil A."/>
            <person name="Alvarado L."/>
            <person name="Berlin A.M."/>
            <person name="Chapman S.B."/>
            <person name="Dewar J."/>
            <person name="Goldberg J."/>
            <person name="Griggs A."/>
            <person name="Gujja S."/>
            <person name="Hansen M."/>
            <person name="Howarth C."/>
            <person name="Imamovic A."/>
            <person name="Larimer J."/>
            <person name="McCowan C."/>
            <person name="Murphy C."/>
            <person name="Pearson M."/>
            <person name="Priest M."/>
            <person name="Roberts A."/>
            <person name="Saif S."/>
            <person name="Shea T."/>
            <person name="Sykes S."/>
            <person name="Wortman J."/>
            <person name="Nusbaum C."/>
            <person name="Birren B."/>
        </authorList>
    </citation>
    <scope>NUCLEOTIDE SEQUENCE [LARGE SCALE GENOMIC DNA]</scope>
    <source>
        <strain evidence="2">CBS 10117</strain>
    </source>
</reference>
<dbReference type="VEuPathDB" id="FungiDB:I303_01687"/>
<evidence type="ECO:0000313" key="2">
    <source>
        <dbReference type="EMBL" id="OBR87482.1"/>
    </source>
</evidence>
<dbReference type="Proteomes" id="UP000078595">
    <property type="component" value="Chromosome 2"/>
</dbReference>
<protein>
    <submittedName>
        <fullName evidence="2">Uncharacterized protein</fullName>
    </submittedName>
</protein>